<evidence type="ECO:0000256" key="3">
    <source>
        <dbReference type="ARBA" id="ARBA00022448"/>
    </source>
</evidence>
<dbReference type="CDD" id="cd17321">
    <property type="entry name" value="MFS_MMR_MDR_like"/>
    <property type="match status" value="1"/>
</dbReference>
<dbReference type="InterPro" id="IPR011701">
    <property type="entry name" value="MFS"/>
</dbReference>
<evidence type="ECO:0000256" key="1">
    <source>
        <dbReference type="ARBA" id="ARBA00004651"/>
    </source>
</evidence>
<dbReference type="InterPro" id="IPR000595">
    <property type="entry name" value="cNMP-bd_dom"/>
</dbReference>
<dbReference type="PANTHER" id="PTHR42718:SF48">
    <property type="entry name" value="CONSERVED TWO-DOMAIN MEMBRANE PROTEIN-RELATED"/>
    <property type="match status" value="1"/>
</dbReference>
<accession>A0ABV1MIK5</accession>
<keyword evidence="4" id="KW-1003">Cell membrane</keyword>
<dbReference type="PROSITE" id="PS51635">
    <property type="entry name" value="PNPLA"/>
    <property type="match status" value="1"/>
</dbReference>
<feature type="transmembrane region" description="Helical" evidence="10">
    <location>
        <begin position="262"/>
        <end position="286"/>
    </location>
</feature>
<name>A0ABV1MIK5_9MYCO</name>
<dbReference type="InterPro" id="IPR004638">
    <property type="entry name" value="EmrB-like"/>
</dbReference>
<evidence type="ECO:0000256" key="5">
    <source>
        <dbReference type="ARBA" id="ARBA00022692"/>
    </source>
</evidence>
<evidence type="ECO:0000259" key="13">
    <source>
        <dbReference type="PROSITE" id="PS51635"/>
    </source>
</evidence>
<feature type="transmembrane region" description="Helical" evidence="10">
    <location>
        <begin position="220"/>
        <end position="241"/>
    </location>
</feature>
<comment type="caution">
    <text evidence="14">The sequence shown here is derived from an EMBL/GenBank/DDBJ whole genome shotgun (WGS) entry which is preliminary data.</text>
</comment>
<keyword evidence="15" id="KW-1185">Reference proteome</keyword>
<comment type="caution">
    <text evidence="9">Lacks conserved residue(s) required for the propagation of feature annotation.</text>
</comment>
<evidence type="ECO:0000313" key="15">
    <source>
        <dbReference type="Proteomes" id="UP001485476"/>
    </source>
</evidence>
<dbReference type="NCBIfam" id="TIGR00711">
    <property type="entry name" value="efflux_EmrB"/>
    <property type="match status" value="1"/>
</dbReference>
<sequence>MHISLHGGKGFANLAFLAFLDSTIVNIAFPDIQRSFPSYDIGSLSWILNGYNIVFAAFMVAAGRLADLLGRRWTFLSGVLVFTIASGLCAVAGSVEQLVAFRVLQGIGAAILVPASLALVVEGFDAARRAHAIGLWGAAAAIAAGLGPPIGGLLVEWAGWRWVLLVNVPLGIVAAIATKRMLVESRASGRRRMPDLRGALLLAVTLGLVTLGLVKGPDWGWLSVATVGSFLASVLTSVGFVHSSRSHPAPLVEPALLRSRSFVAGNLLTLVAAAGFYCYGLTHVLYLNYVWHYSLLKAGFAIAPAAVVAAVVAAALGRVADRHGHRVIVLVGALVWAGSLVWYLQRVGSEPDFLRVWLPGQLLQGIGVGATLPVLSSAALAEVAKGGSYATSSAVVSTTRQLGAVLGVAVLVILIGKPEHGAAEEALRRGWAMAAICFIAVAVAAAVLGRTNRNPVQMPAPEPAIAPRFEPPIPQPAAAPIEHWAAGDADPLGNLPLFAGLDAATLAQLGEHVEDVELEAGCYLFHEGDPSDSLYVIRTGRVQVLQDSIVLKELGRGEVLGELGLLIDAPRSATVRALRDTKLVRLTKAQFDEIADHGALAALVKVLATRLREAPPPATDSTSPEVVVSVIGVSGDAPVPAVAAGLLTVLSARLRAVDPGRVDRDGLDRAERVADKVVLHAAVEDAGWRDFCLRVADRIVLVAGDPNPQAARLPARAQGADLVLAGPAASREHRRQWEELITPRSVHVVHYRRILEDVRPLAARIAGRSIGLVLGGGGARGFAHLGVLDELERVGVTVDRFAGTSMGAVIAVFGACGMDAATADAYAYEYFIRHNPLSDYAFPVSKPGPLRWPPLWRENGVAFVRHADMSVMSSELVVSV</sequence>
<evidence type="ECO:0000256" key="2">
    <source>
        <dbReference type="ARBA" id="ARBA00006636"/>
    </source>
</evidence>
<keyword evidence="8 10" id="KW-0472">Membrane</keyword>
<feature type="transmembrane region" description="Helical" evidence="10">
    <location>
        <begin position="160"/>
        <end position="177"/>
    </location>
</feature>
<dbReference type="Gene3D" id="1.20.1720.10">
    <property type="entry name" value="Multidrug resistance protein D"/>
    <property type="match status" value="1"/>
</dbReference>
<feature type="short sequence motif" description="GXGXXG" evidence="9">
    <location>
        <begin position="776"/>
        <end position="781"/>
    </location>
</feature>
<evidence type="ECO:0000313" key="14">
    <source>
        <dbReference type="EMBL" id="MEQ6321619.1"/>
    </source>
</evidence>
<dbReference type="PROSITE" id="PS01237">
    <property type="entry name" value="UPF0028"/>
    <property type="match status" value="1"/>
</dbReference>
<dbReference type="CDD" id="cd00038">
    <property type="entry name" value="CAP_ED"/>
    <property type="match status" value="1"/>
</dbReference>
<dbReference type="Proteomes" id="UP001485476">
    <property type="component" value="Unassembled WGS sequence"/>
</dbReference>
<feature type="transmembrane region" description="Helical" evidence="10">
    <location>
        <begin position="12"/>
        <end position="29"/>
    </location>
</feature>
<dbReference type="Gene3D" id="2.60.120.10">
    <property type="entry name" value="Jelly Rolls"/>
    <property type="match status" value="1"/>
</dbReference>
<feature type="transmembrane region" description="Helical" evidence="10">
    <location>
        <begin position="402"/>
        <end position="418"/>
    </location>
</feature>
<evidence type="ECO:0000256" key="7">
    <source>
        <dbReference type="ARBA" id="ARBA00023098"/>
    </source>
</evidence>
<dbReference type="InterPro" id="IPR002641">
    <property type="entry name" value="PNPLA_dom"/>
</dbReference>
<dbReference type="InterPro" id="IPR036259">
    <property type="entry name" value="MFS_trans_sf"/>
</dbReference>
<feature type="transmembrane region" description="Helical" evidence="10">
    <location>
        <begin position="327"/>
        <end position="344"/>
    </location>
</feature>
<feature type="transmembrane region" description="Helical" evidence="10">
    <location>
        <begin position="430"/>
        <end position="449"/>
    </location>
</feature>
<dbReference type="PROSITE" id="PS00216">
    <property type="entry name" value="SUGAR_TRANSPORT_1"/>
    <property type="match status" value="1"/>
</dbReference>
<dbReference type="PANTHER" id="PTHR42718">
    <property type="entry name" value="MAJOR FACILITATOR SUPERFAMILY MULTIDRUG TRANSPORTER MFSC"/>
    <property type="match status" value="1"/>
</dbReference>
<dbReference type="InterPro" id="IPR001423">
    <property type="entry name" value="LysoPLipase_patatin_CS"/>
</dbReference>
<dbReference type="EMBL" id="JBEEEP010000043">
    <property type="protein sequence ID" value="MEQ6321619.1"/>
    <property type="molecule type" value="Genomic_DNA"/>
</dbReference>
<comment type="subcellular location">
    <subcellularLocation>
        <location evidence="1">Cell membrane</location>
        <topology evidence="1">Multi-pass membrane protein</topology>
    </subcellularLocation>
</comment>
<dbReference type="InterPro" id="IPR018488">
    <property type="entry name" value="cNMP-bd_CS"/>
</dbReference>
<feature type="transmembrane region" description="Helical" evidence="10">
    <location>
        <begin position="298"/>
        <end position="320"/>
    </location>
</feature>
<evidence type="ECO:0000256" key="6">
    <source>
        <dbReference type="ARBA" id="ARBA00022989"/>
    </source>
</evidence>
<dbReference type="InterPro" id="IPR005829">
    <property type="entry name" value="Sugar_transporter_CS"/>
</dbReference>
<dbReference type="InterPro" id="IPR014710">
    <property type="entry name" value="RmlC-like_jellyroll"/>
</dbReference>
<dbReference type="InterPro" id="IPR016035">
    <property type="entry name" value="Acyl_Trfase/lysoPLipase"/>
</dbReference>
<organism evidence="14 15">
    <name type="scientific">Mycobacterium canetti</name>
    <dbReference type="NCBI Taxonomy" id="78331"/>
    <lineage>
        <taxon>Bacteria</taxon>
        <taxon>Bacillati</taxon>
        <taxon>Actinomycetota</taxon>
        <taxon>Actinomycetes</taxon>
        <taxon>Mycobacteriales</taxon>
        <taxon>Mycobacteriaceae</taxon>
        <taxon>Mycobacterium</taxon>
        <taxon>Mycobacterium tuberculosis complex</taxon>
    </lineage>
</organism>
<evidence type="ECO:0000256" key="9">
    <source>
        <dbReference type="PROSITE-ProRule" id="PRU01161"/>
    </source>
</evidence>
<feature type="transmembrane region" description="Helical" evidence="10">
    <location>
        <begin position="99"/>
        <end position="121"/>
    </location>
</feature>
<dbReference type="Pfam" id="PF01734">
    <property type="entry name" value="Patatin"/>
    <property type="match status" value="1"/>
</dbReference>
<dbReference type="PROSITE" id="PS00889">
    <property type="entry name" value="CNMP_BINDING_2"/>
    <property type="match status" value="1"/>
</dbReference>
<dbReference type="InterPro" id="IPR018490">
    <property type="entry name" value="cNMP-bd_dom_sf"/>
</dbReference>
<protein>
    <submittedName>
        <fullName evidence="14">DHA2 family efflux MFS transporter permease subunit</fullName>
    </submittedName>
</protein>
<keyword evidence="3" id="KW-0813">Transport</keyword>
<dbReference type="SUPFAM" id="SSF52151">
    <property type="entry name" value="FabD/lysophospholipase-like"/>
    <property type="match status" value="1"/>
</dbReference>
<dbReference type="Pfam" id="PF00027">
    <property type="entry name" value="cNMP_binding"/>
    <property type="match status" value="1"/>
</dbReference>
<feature type="transmembrane region" description="Helical" evidence="10">
    <location>
        <begin position="133"/>
        <end position="154"/>
    </location>
</feature>
<dbReference type="Gene3D" id="3.40.1090.10">
    <property type="entry name" value="Cytosolic phospholipase A2 catalytic domain"/>
    <property type="match status" value="1"/>
</dbReference>
<feature type="non-terminal residue" evidence="14">
    <location>
        <position position="880"/>
    </location>
</feature>
<feature type="domain" description="PNPLA" evidence="13">
    <location>
        <begin position="772"/>
        <end position="880"/>
    </location>
</feature>
<evidence type="ECO:0000259" key="11">
    <source>
        <dbReference type="PROSITE" id="PS50042"/>
    </source>
</evidence>
<dbReference type="PROSITE" id="PS50850">
    <property type="entry name" value="MFS"/>
    <property type="match status" value="1"/>
</dbReference>
<feature type="short sequence motif" description="GXSXG" evidence="9">
    <location>
        <begin position="803"/>
        <end position="807"/>
    </location>
</feature>
<dbReference type="SMART" id="SM00100">
    <property type="entry name" value="cNMP"/>
    <property type="match status" value="1"/>
</dbReference>
<gene>
    <name evidence="14" type="ORF">ABDZ14_15470</name>
</gene>
<evidence type="ECO:0000259" key="12">
    <source>
        <dbReference type="PROSITE" id="PS50850"/>
    </source>
</evidence>
<evidence type="ECO:0000256" key="10">
    <source>
        <dbReference type="SAM" id="Phobius"/>
    </source>
</evidence>
<feature type="transmembrane region" description="Helical" evidence="10">
    <location>
        <begin position="356"/>
        <end position="381"/>
    </location>
</feature>
<proteinExistence type="inferred from homology"/>
<evidence type="ECO:0000256" key="4">
    <source>
        <dbReference type="ARBA" id="ARBA00022475"/>
    </source>
</evidence>
<dbReference type="SUPFAM" id="SSF103473">
    <property type="entry name" value="MFS general substrate transporter"/>
    <property type="match status" value="1"/>
</dbReference>
<feature type="transmembrane region" description="Helical" evidence="10">
    <location>
        <begin position="198"/>
        <end position="214"/>
    </location>
</feature>
<dbReference type="PROSITE" id="PS50042">
    <property type="entry name" value="CNMP_BINDING_3"/>
    <property type="match status" value="1"/>
</dbReference>
<dbReference type="Gene3D" id="1.20.1250.20">
    <property type="entry name" value="MFS general substrate transporter like domains"/>
    <property type="match status" value="1"/>
</dbReference>
<feature type="domain" description="Cyclic nucleotide-binding" evidence="11">
    <location>
        <begin position="497"/>
        <end position="594"/>
    </location>
</feature>
<keyword evidence="7" id="KW-0443">Lipid metabolism</keyword>
<evidence type="ECO:0000256" key="8">
    <source>
        <dbReference type="ARBA" id="ARBA00023136"/>
    </source>
</evidence>
<keyword evidence="6 10" id="KW-1133">Transmembrane helix</keyword>
<dbReference type="InterPro" id="IPR020846">
    <property type="entry name" value="MFS_dom"/>
</dbReference>
<dbReference type="PRINTS" id="PR01036">
    <property type="entry name" value="TCRTETB"/>
</dbReference>
<comment type="similarity">
    <text evidence="2">Belongs to the NTE family.</text>
</comment>
<dbReference type="RefSeq" id="WP_349652294.1">
    <property type="nucleotide sequence ID" value="NZ_JBEEEP010000043.1"/>
</dbReference>
<dbReference type="Pfam" id="PF07690">
    <property type="entry name" value="MFS_1"/>
    <property type="match status" value="2"/>
</dbReference>
<feature type="domain" description="Major facilitator superfamily (MFS) profile" evidence="12">
    <location>
        <begin position="7"/>
        <end position="452"/>
    </location>
</feature>
<feature type="transmembrane region" description="Helical" evidence="10">
    <location>
        <begin position="73"/>
        <end position="93"/>
    </location>
</feature>
<keyword evidence="5 10" id="KW-0812">Transmembrane</keyword>
<dbReference type="SUPFAM" id="SSF51206">
    <property type="entry name" value="cAMP-binding domain-like"/>
    <property type="match status" value="1"/>
</dbReference>
<reference evidence="14 15" key="1">
    <citation type="submission" date="2024-05" db="EMBL/GenBank/DDBJ databases">
        <title>Whole genome sequences of Mycobacterium canettii strains associated with human tuberculosis in Canada.</title>
        <authorList>
            <person name="Islam M.R."/>
            <person name="Soualhine H."/>
        </authorList>
    </citation>
    <scope>NUCLEOTIDE SEQUENCE [LARGE SCALE GENOMIC DNA]</scope>
    <source>
        <strain evidence="14 15">1901080</strain>
    </source>
</reference>
<feature type="transmembrane region" description="Helical" evidence="10">
    <location>
        <begin position="41"/>
        <end position="61"/>
    </location>
</feature>